<evidence type="ECO:0000259" key="1">
    <source>
        <dbReference type="Pfam" id="PF06439"/>
    </source>
</evidence>
<evidence type="ECO:0000313" key="2">
    <source>
        <dbReference type="EMBL" id="SKB76938.1"/>
    </source>
</evidence>
<reference evidence="3" key="1">
    <citation type="submission" date="2017-02" db="EMBL/GenBank/DDBJ databases">
        <authorList>
            <person name="Varghese N."/>
            <person name="Submissions S."/>
        </authorList>
    </citation>
    <scope>NUCLEOTIDE SEQUENCE [LARGE SCALE GENOMIC DNA]</scope>
    <source>
        <strain evidence="3">DSM 24967</strain>
    </source>
</reference>
<dbReference type="RefSeq" id="WP_079684133.1">
    <property type="nucleotide sequence ID" value="NZ_FUYQ01000022.1"/>
</dbReference>
<sequence length="232" mass="26824">MKYNVTLNWIMFFLITCTVQVQSRDKTDENKIFKLSKSEKKENFRFLFDGSSMDNWVGNKTEYVLEDGCIVMRPQQNIGGNLYTKDSFDNFVLRFEFMLTPEANNGLGIRHQTMDDKNYQGMELQILDNEAPVYADLKPYQYHGSLYGYAPARRGFLKKTGEWNQQEVIADGSRIKITLNGEVILDTDINEVTKDIPAEKIQKGLLNKNGRIAFLGHGSVVKFRNIRIKEIR</sequence>
<evidence type="ECO:0000313" key="3">
    <source>
        <dbReference type="Proteomes" id="UP000190852"/>
    </source>
</evidence>
<accession>A0A1T5DYN4</accession>
<dbReference type="AlphaFoldDB" id="A0A1T5DYN4"/>
<keyword evidence="3" id="KW-1185">Reference proteome</keyword>
<organism evidence="2 3">
    <name type="scientific">Parabacteroides chartae</name>
    <dbReference type="NCBI Taxonomy" id="1037355"/>
    <lineage>
        <taxon>Bacteria</taxon>
        <taxon>Pseudomonadati</taxon>
        <taxon>Bacteroidota</taxon>
        <taxon>Bacteroidia</taxon>
        <taxon>Bacteroidales</taxon>
        <taxon>Tannerellaceae</taxon>
        <taxon>Parabacteroides</taxon>
    </lineage>
</organism>
<gene>
    <name evidence="2" type="ORF">SAMN05660349_02717</name>
</gene>
<dbReference type="Pfam" id="PF06439">
    <property type="entry name" value="3keto-disac_hyd"/>
    <property type="match status" value="1"/>
</dbReference>
<protein>
    <recommendedName>
        <fullName evidence="1">3-keto-alpha-glucoside-1,2-lyase/3-keto-2-hydroxy-glucal hydratase domain-containing protein</fullName>
    </recommendedName>
</protein>
<dbReference type="Proteomes" id="UP000190852">
    <property type="component" value="Unassembled WGS sequence"/>
</dbReference>
<name>A0A1T5DYN4_9BACT</name>
<proteinExistence type="predicted"/>
<dbReference type="InterPro" id="IPR010496">
    <property type="entry name" value="AL/BT2_dom"/>
</dbReference>
<dbReference type="Gene3D" id="2.60.120.560">
    <property type="entry name" value="Exo-inulinase, domain 1"/>
    <property type="match status" value="1"/>
</dbReference>
<dbReference type="EMBL" id="FUYQ01000022">
    <property type="protein sequence ID" value="SKB76938.1"/>
    <property type="molecule type" value="Genomic_DNA"/>
</dbReference>
<dbReference type="GO" id="GO:0016787">
    <property type="term" value="F:hydrolase activity"/>
    <property type="evidence" value="ECO:0007669"/>
    <property type="project" value="InterPro"/>
</dbReference>
<feature type="domain" description="3-keto-alpha-glucoside-1,2-lyase/3-keto-2-hydroxy-glucal hydratase" evidence="1">
    <location>
        <begin position="45"/>
        <end position="229"/>
    </location>
</feature>